<organism evidence="2 3">
    <name type="scientific">Strigamia maritima</name>
    <name type="common">European centipede</name>
    <name type="synonym">Geophilus maritimus</name>
    <dbReference type="NCBI Taxonomy" id="126957"/>
    <lineage>
        <taxon>Eukaryota</taxon>
        <taxon>Metazoa</taxon>
        <taxon>Ecdysozoa</taxon>
        <taxon>Arthropoda</taxon>
        <taxon>Myriapoda</taxon>
        <taxon>Chilopoda</taxon>
        <taxon>Pleurostigmophora</taxon>
        <taxon>Geophilomorpha</taxon>
        <taxon>Linotaeniidae</taxon>
        <taxon>Strigamia</taxon>
    </lineage>
</organism>
<dbReference type="AlphaFoldDB" id="T1ILT0"/>
<proteinExistence type="predicted"/>
<dbReference type="Proteomes" id="UP000014500">
    <property type="component" value="Unassembled WGS sequence"/>
</dbReference>
<dbReference type="HOGENOM" id="CLU_1930171_0_0_1"/>
<keyword evidence="1" id="KW-0732">Signal</keyword>
<evidence type="ECO:0000313" key="3">
    <source>
        <dbReference type="Proteomes" id="UP000014500"/>
    </source>
</evidence>
<reference evidence="2" key="2">
    <citation type="submission" date="2015-02" db="UniProtKB">
        <authorList>
            <consortium name="EnsemblMetazoa"/>
        </authorList>
    </citation>
    <scope>IDENTIFICATION</scope>
</reference>
<evidence type="ECO:0008006" key="4">
    <source>
        <dbReference type="Google" id="ProtNLM"/>
    </source>
</evidence>
<dbReference type="PhylomeDB" id="T1ILT0"/>
<name>T1ILT0_STRMM</name>
<feature type="chain" id="PRO_5004579317" description="Pectinesterase inhibitor domain-containing protein" evidence="1">
    <location>
        <begin position="20"/>
        <end position="131"/>
    </location>
</feature>
<keyword evidence="3" id="KW-1185">Reference proteome</keyword>
<sequence length="131" mass="14646">MKPPHYLIFLFNFILFSTCQDIPGPLEPSLNCKILVPVQKSLTDTWLRVLDDAYKKFTTFVEKWASSTDALSLKKVGEFQVAANHCFDVLKGRTVTKIEELETTMKTLNVGLRKAISIGVCAVGELATYST</sequence>
<evidence type="ECO:0000313" key="2">
    <source>
        <dbReference type="EnsemblMetazoa" id="SMAR001918-PA"/>
    </source>
</evidence>
<protein>
    <recommendedName>
        <fullName evidence="4">Pectinesterase inhibitor domain-containing protein</fullName>
    </recommendedName>
</protein>
<accession>T1ILT0</accession>
<evidence type="ECO:0000256" key="1">
    <source>
        <dbReference type="SAM" id="SignalP"/>
    </source>
</evidence>
<reference evidence="3" key="1">
    <citation type="submission" date="2011-05" db="EMBL/GenBank/DDBJ databases">
        <authorList>
            <person name="Richards S.R."/>
            <person name="Qu J."/>
            <person name="Jiang H."/>
            <person name="Jhangiani S.N."/>
            <person name="Agravi P."/>
            <person name="Goodspeed R."/>
            <person name="Gross S."/>
            <person name="Mandapat C."/>
            <person name="Jackson L."/>
            <person name="Mathew T."/>
            <person name="Pu L."/>
            <person name="Thornton R."/>
            <person name="Saada N."/>
            <person name="Wilczek-Boney K.B."/>
            <person name="Lee S."/>
            <person name="Kovar C."/>
            <person name="Wu Y."/>
            <person name="Scherer S.E."/>
            <person name="Worley K.C."/>
            <person name="Muzny D.M."/>
            <person name="Gibbs R."/>
        </authorList>
    </citation>
    <scope>NUCLEOTIDE SEQUENCE</scope>
    <source>
        <strain evidence="3">Brora</strain>
    </source>
</reference>
<feature type="signal peptide" evidence="1">
    <location>
        <begin position="1"/>
        <end position="19"/>
    </location>
</feature>
<dbReference type="EMBL" id="JH430884">
    <property type="status" value="NOT_ANNOTATED_CDS"/>
    <property type="molecule type" value="Genomic_DNA"/>
</dbReference>
<dbReference type="EnsemblMetazoa" id="SMAR001918-RA">
    <property type="protein sequence ID" value="SMAR001918-PA"/>
    <property type="gene ID" value="SMAR001918"/>
</dbReference>